<dbReference type="GO" id="GO:1990904">
    <property type="term" value="C:ribonucleoprotein complex"/>
    <property type="evidence" value="ECO:0007669"/>
    <property type="project" value="InterPro"/>
</dbReference>
<evidence type="ECO:0000259" key="7">
    <source>
        <dbReference type="PROSITE" id="PS50961"/>
    </source>
</evidence>
<keyword evidence="2 4" id="KW-0694">RNA-binding</keyword>
<dbReference type="SMART" id="SM00715">
    <property type="entry name" value="LA"/>
    <property type="match status" value="1"/>
</dbReference>
<dbReference type="PROSITE" id="PS50102">
    <property type="entry name" value="RRM"/>
    <property type="match status" value="1"/>
</dbReference>
<dbReference type="InterPro" id="IPR012677">
    <property type="entry name" value="Nucleotide-bd_a/b_plait_sf"/>
</dbReference>
<feature type="domain" description="RRM" evidence="6">
    <location>
        <begin position="106"/>
        <end position="191"/>
    </location>
</feature>
<protein>
    <submittedName>
        <fullName evidence="8">Lhp1 protein</fullName>
    </submittedName>
</protein>
<feature type="compositionally biased region" description="Basic and acidic residues" evidence="5">
    <location>
        <begin position="264"/>
        <end position="295"/>
    </location>
</feature>
<dbReference type="GO" id="GO:0003729">
    <property type="term" value="F:mRNA binding"/>
    <property type="evidence" value="ECO:0007669"/>
    <property type="project" value="TreeGrafter"/>
</dbReference>
<dbReference type="InterPro" id="IPR035979">
    <property type="entry name" value="RBD_domain_sf"/>
</dbReference>
<evidence type="ECO:0000256" key="1">
    <source>
        <dbReference type="ARBA" id="ARBA00004123"/>
    </source>
</evidence>
<feature type="compositionally biased region" description="Basic and acidic residues" evidence="5">
    <location>
        <begin position="241"/>
        <end position="256"/>
    </location>
</feature>
<dbReference type="InterPro" id="IPR000504">
    <property type="entry name" value="RRM_dom"/>
</dbReference>
<dbReference type="Pfam" id="PF00076">
    <property type="entry name" value="RRM_1"/>
    <property type="match status" value="1"/>
</dbReference>
<evidence type="ECO:0000256" key="2">
    <source>
        <dbReference type="ARBA" id="ARBA00022884"/>
    </source>
</evidence>
<dbReference type="InterPro" id="IPR002344">
    <property type="entry name" value="Lupus_La"/>
</dbReference>
<evidence type="ECO:0000313" key="9">
    <source>
        <dbReference type="Proteomes" id="UP001362899"/>
    </source>
</evidence>
<feature type="domain" description="HTH La-type RNA-binding" evidence="7">
    <location>
        <begin position="6"/>
        <end position="96"/>
    </location>
</feature>
<feature type="region of interest" description="Disordered" evidence="5">
    <location>
        <begin position="192"/>
        <end position="295"/>
    </location>
</feature>
<proteinExistence type="predicted"/>
<dbReference type="GO" id="GO:0005634">
    <property type="term" value="C:nucleus"/>
    <property type="evidence" value="ECO:0007669"/>
    <property type="project" value="UniProtKB-SubCell"/>
</dbReference>
<dbReference type="InterPro" id="IPR036388">
    <property type="entry name" value="WH-like_DNA-bd_sf"/>
</dbReference>
<dbReference type="Gene3D" id="3.30.70.330">
    <property type="match status" value="1"/>
</dbReference>
<gene>
    <name evidence="8" type="ORF">DASB73_033030</name>
</gene>
<dbReference type="AlphaFoldDB" id="A0AAV5RLQ7"/>
<dbReference type="Proteomes" id="UP001362899">
    <property type="component" value="Unassembled WGS sequence"/>
</dbReference>
<dbReference type="CDD" id="cd08029">
    <property type="entry name" value="LA_like_fungal"/>
    <property type="match status" value="1"/>
</dbReference>
<evidence type="ECO:0000256" key="5">
    <source>
        <dbReference type="SAM" id="MobiDB-lite"/>
    </source>
</evidence>
<dbReference type="InterPro" id="IPR006630">
    <property type="entry name" value="La_HTH"/>
</dbReference>
<evidence type="ECO:0000256" key="3">
    <source>
        <dbReference type="ARBA" id="ARBA00023242"/>
    </source>
</evidence>
<keyword evidence="3" id="KW-0539">Nucleus</keyword>
<reference evidence="8 9" key="1">
    <citation type="journal article" date="2023" name="Elife">
        <title>Identification of key yeast species and microbe-microbe interactions impacting larval growth of Drosophila in the wild.</title>
        <authorList>
            <person name="Mure A."/>
            <person name="Sugiura Y."/>
            <person name="Maeda R."/>
            <person name="Honda K."/>
            <person name="Sakurai N."/>
            <person name="Takahashi Y."/>
            <person name="Watada M."/>
            <person name="Katoh T."/>
            <person name="Gotoh A."/>
            <person name="Gotoh Y."/>
            <person name="Taniguchi I."/>
            <person name="Nakamura K."/>
            <person name="Hayashi T."/>
            <person name="Katayama T."/>
            <person name="Uemura T."/>
            <person name="Hattori Y."/>
        </authorList>
    </citation>
    <scope>NUCLEOTIDE SEQUENCE [LARGE SCALE GENOMIC DNA]</scope>
    <source>
        <strain evidence="8 9">SB-73</strain>
    </source>
</reference>
<dbReference type="EMBL" id="BTGC01000008">
    <property type="protein sequence ID" value="GMM52340.1"/>
    <property type="molecule type" value="Genomic_DNA"/>
</dbReference>
<dbReference type="PROSITE" id="PS50961">
    <property type="entry name" value="HTH_LA"/>
    <property type="match status" value="1"/>
</dbReference>
<dbReference type="Gene3D" id="1.10.10.10">
    <property type="entry name" value="Winged helix-like DNA-binding domain superfamily/Winged helix DNA-binding domain"/>
    <property type="match status" value="1"/>
</dbReference>
<comment type="caution">
    <text evidence="8">The sequence shown here is derived from an EMBL/GenBank/DDBJ whole genome shotgun (WGS) entry which is preliminary data.</text>
</comment>
<keyword evidence="9" id="KW-1185">Reference proteome</keyword>
<name>A0AAV5RLQ7_STABA</name>
<sequence length="295" mass="33905">MADNNAGETTSDHSKILKQVEFYFSDNNLPYDKFLWTESKKNDGWIPIKTIHSFKRMQIFQPFEEVVAALKESPQLLEVSEDGLQVRRKEEIKIPSPEEGKERLERTVYAKGFGEEKPTSQVEIEAYFGKFGEMNQVRMRRTDDGTFKSSVFAEFKNAEDAKKFVEQEKAVFEDNELLVMSKQAYVEMKSEQHNFADKNGRRKPRFNAFKQMKADEYKSKSRYGRGKGRGGNQRGRGGNKRRAEDEPASKKQRTDDTPEVEGTTETKDAEPKDAAPKEAEPKEATETKPETTESK</sequence>
<organism evidence="8 9">
    <name type="scientific">Starmerella bacillaris</name>
    <name type="common">Yeast</name>
    <name type="synonym">Candida zemplinina</name>
    <dbReference type="NCBI Taxonomy" id="1247836"/>
    <lineage>
        <taxon>Eukaryota</taxon>
        <taxon>Fungi</taxon>
        <taxon>Dikarya</taxon>
        <taxon>Ascomycota</taxon>
        <taxon>Saccharomycotina</taxon>
        <taxon>Dipodascomycetes</taxon>
        <taxon>Dipodascales</taxon>
        <taxon>Trichomonascaceae</taxon>
        <taxon>Starmerella</taxon>
    </lineage>
</organism>
<comment type="subcellular location">
    <subcellularLocation>
        <location evidence="1">Nucleus</location>
    </subcellularLocation>
</comment>
<dbReference type="InterPro" id="IPR045180">
    <property type="entry name" value="La_dom_prot"/>
</dbReference>
<dbReference type="Pfam" id="PF05383">
    <property type="entry name" value="La"/>
    <property type="match status" value="1"/>
</dbReference>
<evidence type="ECO:0000256" key="4">
    <source>
        <dbReference type="PROSITE-ProRule" id="PRU00332"/>
    </source>
</evidence>
<dbReference type="SMART" id="SM00360">
    <property type="entry name" value="RRM"/>
    <property type="match status" value="1"/>
</dbReference>
<dbReference type="PANTHER" id="PTHR22792">
    <property type="entry name" value="LUPUS LA PROTEIN-RELATED"/>
    <property type="match status" value="1"/>
</dbReference>
<dbReference type="PANTHER" id="PTHR22792:SF140">
    <property type="entry name" value="ACHILLES, ISOFORM A"/>
    <property type="match status" value="1"/>
</dbReference>
<dbReference type="PRINTS" id="PR00302">
    <property type="entry name" value="LUPUSLA"/>
</dbReference>
<dbReference type="InterPro" id="IPR036390">
    <property type="entry name" value="WH_DNA-bd_sf"/>
</dbReference>
<dbReference type="GO" id="GO:0006396">
    <property type="term" value="P:RNA processing"/>
    <property type="evidence" value="ECO:0007669"/>
    <property type="project" value="InterPro"/>
</dbReference>
<accession>A0AAV5RLQ7</accession>
<evidence type="ECO:0000259" key="6">
    <source>
        <dbReference type="PROSITE" id="PS50102"/>
    </source>
</evidence>
<dbReference type="SUPFAM" id="SSF46785">
    <property type="entry name" value="Winged helix' DNA-binding domain"/>
    <property type="match status" value="1"/>
</dbReference>
<dbReference type="SUPFAM" id="SSF54928">
    <property type="entry name" value="RNA-binding domain, RBD"/>
    <property type="match status" value="1"/>
</dbReference>
<dbReference type="CDD" id="cd12291">
    <property type="entry name" value="RRM1_La"/>
    <property type="match status" value="1"/>
</dbReference>
<evidence type="ECO:0000313" key="8">
    <source>
        <dbReference type="EMBL" id="GMM52340.1"/>
    </source>
</evidence>